<sequence length="67" mass="7883">MVTDLYELVQRQVEYFRGIKYINSYVIDSHTFNLIVSSIVEETGMSYDKIVSDVLRILTEMGYYVAY</sequence>
<evidence type="ECO:0000313" key="2">
    <source>
        <dbReference type="Proteomes" id="UP000008691"/>
    </source>
</evidence>
<dbReference type="OrthoDB" id="25130at10239"/>
<keyword evidence="2" id="KW-1185">Reference proteome</keyword>
<proteinExistence type="predicted"/>
<organism evidence="1 2">
    <name type="scientific">Betalipothrixvirus uzonense</name>
    <dbReference type="NCBI Taxonomy" id="512792"/>
    <lineage>
        <taxon>Viruses</taxon>
        <taxon>Adnaviria</taxon>
        <taxon>Zilligvirae</taxon>
        <taxon>Taleaviricota</taxon>
        <taxon>Tokiviricetes</taxon>
        <taxon>Ligamenvirales</taxon>
        <taxon>Lipothrixviridae</taxon>
        <taxon>Betalipothrixvirus</taxon>
    </lineage>
</organism>
<reference evidence="1 2" key="1">
    <citation type="journal article" date="2008" name="Res. Microbiol.">
        <title>Viruses in acidic geothermal environments of the Kamchatka Peninsula.</title>
        <authorList>
            <person name="Bize A."/>
            <person name="Peng X."/>
            <person name="Prokofeva M."/>
            <person name="Maclellan K."/>
            <person name="Lucas S."/>
            <person name="Forterre P."/>
            <person name="Garrett R.A."/>
            <person name="Bonch-Osmolovskaya E.A."/>
            <person name="Prangishvili D."/>
        </authorList>
    </citation>
    <scope>NUCLEOTIDE SEQUENCE [LARGE SCALE GENOMIC DNA]</scope>
</reference>
<dbReference type="Proteomes" id="UP000008691">
    <property type="component" value="Segment"/>
</dbReference>
<accession>B2CRP8</accession>
<dbReference type="KEGG" id="vg:6186710"/>
<dbReference type="RefSeq" id="YP_001798589.1">
    <property type="nucleotide sequence ID" value="NC_010537.1"/>
</dbReference>
<dbReference type="EMBL" id="EU545650">
    <property type="protein sequence ID" value="ACB37305.1"/>
    <property type="molecule type" value="Genomic_DNA"/>
</dbReference>
<name>B2CRP8_9VIRU</name>
<dbReference type="GeneID" id="6186710"/>
<evidence type="ECO:0000313" key="1">
    <source>
        <dbReference type="EMBL" id="ACB37305.1"/>
    </source>
</evidence>
<protein>
    <submittedName>
        <fullName evidence="1">Viral structural protein</fullName>
    </submittedName>
</protein>